<organism evidence="5 6">
    <name type="scientific">Chitinasiproducens palmae</name>
    <dbReference type="NCBI Taxonomy" id="1770053"/>
    <lineage>
        <taxon>Bacteria</taxon>
        <taxon>Pseudomonadati</taxon>
        <taxon>Pseudomonadota</taxon>
        <taxon>Betaproteobacteria</taxon>
        <taxon>Burkholderiales</taxon>
        <taxon>Burkholderiaceae</taxon>
        <taxon>Chitinasiproducens</taxon>
    </lineage>
</organism>
<feature type="domain" description="HTH araC/xylS-type" evidence="4">
    <location>
        <begin position="199"/>
        <end position="300"/>
    </location>
</feature>
<dbReference type="Gene3D" id="1.10.10.60">
    <property type="entry name" value="Homeodomain-like"/>
    <property type="match status" value="1"/>
</dbReference>
<accession>A0A1H2PIX3</accession>
<dbReference type="PROSITE" id="PS01124">
    <property type="entry name" value="HTH_ARAC_FAMILY_2"/>
    <property type="match status" value="1"/>
</dbReference>
<evidence type="ECO:0000256" key="3">
    <source>
        <dbReference type="SAM" id="MobiDB-lite"/>
    </source>
</evidence>
<protein>
    <submittedName>
        <fullName evidence="5">Helix-turn-helix domain-containing protein</fullName>
    </submittedName>
</protein>
<dbReference type="InterPro" id="IPR009057">
    <property type="entry name" value="Homeodomain-like_sf"/>
</dbReference>
<dbReference type="EMBL" id="FNLO01000001">
    <property type="protein sequence ID" value="SDV46266.1"/>
    <property type="molecule type" value="Genomic_DNA"/>
</dbReference>
<keyword evidence="2" id="KW-0804">Transcription</keyword>
<evidence type="ECO:0000259" key="4">
    <source>
        <dbReference type="PROSITE" id="PS01124"/>
    </source>
</evidence>
<dbReference type="SUPFAM" id="SSF46689">
    <property type="entry name" value="Homeodomain-like"/>
    <property type="match status" value="1"/>
</dbReference>
<keyword evidence="1" id="KW-0805">Transcription regulation</keyword>
<proteinExistence type="predicted"/>
<dbReference type="STRING" id="1770053.SAMN05216551_101214"/>
<keyword evidence="6" id="KW-1185">Reference proteome</keyword>
<dbReference type="InterPro" id="IPR018060">
    <property type="entry name" value="HTH_AraC"/>
</dbReference>
<reference evidence="6" key="1">
    <citation type="submission" date="2016-09" db="EMBL/GenBank/DDBJ databases">
        <authorList>
            <person name="Varghese N."/>
            <person name="Submissions S."/>
        </authorList>
    </citation>
    <scope>NUCLEOTIDE SEQUENCE [LARGE SCALE GENOMIC DNA]</scope>
    <source>
        <strain evidence="6">JS23</strain>
    </source>
</reference>
<dbReference type="GO" id="GO:0043565">
    <property type="term" value="F:sequence-specific DNA binding"/>
    <property type="evidence" value="ECO:0007669"/>
    <property type="project" value="InterPro"/>
</dbReference>
<evidence type="ECO:0000313" key="6">
    <source>
        <dbReference type="Proteomes" id="UP000243719"/>
    </source>
</evidence>
<dbReference type="SMART" id="SM00342">
    <property type="entry name" value="HTH_ARAC"/>
    <property type="match status" value="1"/>
</dbReference>
<dbReference type="Proteomes" id="UP000243719">
    <property type="component" value="Unassembled WGS sequence"/>
</dbReference>
<gene>
    <name evidence="5" type="ORF">SAMN05216551_101214</name>
</gene>
<dbReference type="AlphaFoldDB" id="A0A1H2PIX3"/>
<evidence type="ECO:0000313" key="5">
    <source>
        <dbReference type="EMBL" id="SDV46266.1"/>
    </source>
</evidence>
<dbReference type="Pfam" id="PF12833">
    <property type="entry name" value="HTH_18"/>
    <property type="match status" value="1"/>
</dbReference>
<evidence type="ECO:0000256" key="1">
    <source>
        <dbReference type="ARBA" id="ARBA00023015"/>
    </source>
</evidence>
<dbReference type="GO" id="GO:0003700">
    <property type="term" value="F:DNA-binding transcription factor activity"/>
    <property type="evidence" value="ECO:0007669"/>
    <property type="project" value="InterPro"/>
</dbReference>
<feature type="region of interest" description="Disordered" evidence="3">
    <location>
        <begin position="115"/>
        <end position="148"/>
    </location>
</feature>
<sequence>MTMSQSAQPSRPYDRPDWRVVRRAATVELEGASLWLVKPAAESATLSLWRQSGETTDVAVCNEASGVVLGCAKPLKLRCDDQMWRLRRLPLRKACALLACLDGASAEHAPVPTQRPPLGGFPTTHDASAQPDGAGVGGADRALPRDMPPPTRWTAVGRPAFVVCAADATNFRQFERWLIRGQLERDIRQSALFDFFRREEAYKLMGFLLQQGIGAASTRMLGERYGLSETHFRRLCRTMLGRSLKTELRRWRAVNALFEIVNGRGTMTHIAMRGGYATPSHLSREIREFFGGSPTQLRLASARQLGHA</sequence>
<name>A0A1H2PIX3_9BURK</name>
<evidence type="ECO:0000256" key="2">
    <source>
        <dbReference type="ARBA" id="ARBA00023163"/>
    </source>
</evidence>